<gene>
    <name evidence="3" type="ORF">BKG93_06835</name>
</gene>
<feature type="coiled-coil region" evidence="1">
    <location>
        <begin position="1"/>
        <end position="28"/>
    </location>
</feature>
<dbReference type="Pfam" id="PF03235">
    <property type="entry name" value="GmrSD_N"/>
    <property type="match status" value="1"/>
</dbReference>
<evidence type="ECO:0000256" key="1">
    <source>
        <dbReference type="SAM" id="Coils"/>
    </source>
</evidence>
<accession>A0A1V3L3X0</accession>
<feature type="domain" description="GmrSD restriction endonucleases N-terminal" evidence="2">
    <location>
        <begin position="47"/>
        <end position="184"/>
    </location>
</feature>
<dbReference type="InterPro" id="IPR004919">
    <property type="entry name" value="GmrSD_N"/>
</dbReference>
<dbReference type="RefSeq" id="WP_077476361.1">
    <property type="nucleotide sequence ID" value="NZ_MLAH01000036.1"/>
</dbReference>
<evidence type="ECO:0000313" key="3">
    <source>
        <dbReference type="EMBL" id="OOF84627.1"/>
    </source>
</evidence>
<dbReference type="PANTHER" id="PTHR39639:SF1">
    <property type="entry name" value="DUF262 DOMAIN-CONTAINING PROTEIN"/>
    <property type="match status" value="1"/>
</dbReference>
<name>A0A1V3L3X0_9PAST</name>
<comment type="caution">
    <text evidence="3">The sequence shown here is derived from an EMBL/GenBank/DDBJ whole genome shotgun (WGS) entry which is preliminary data.</text>
</comment>
<dbReference type="AlphaFoldDB" id="A0A1V3L3X0"/>
<dbReference type="PANTHER" id="PTHR39639">
    <property type="entry name" value="CHROMOSOME 16, WHOLE GENOME SHOTGUN SEQUENCE"/>
    <property type="match status" value="1"/>
</dbReference>
<proteinExistence type="predicted"/>
<evidence type="ECO:0000313" key="4">
    <source>
        <dbReference type="Proteomes" id="UP000189549"/>
    </source>
</evidence>
<organism evidence="3 4">
    <name type="scientific">Rodentibacter ratti</name>
    <dbReference type="NCBI Taxonomy" id="1906745"/>
    <lineage>
        <taxon>Bacteria</taxon>
        <taxon>Pseudomonadati</taxon>
        <taxon>Pseudomonadota</taxon>
        <taxon>Gammaproteobacteria</taxon>
        <taxon>Pasteurellales</taxon>
        <taxon>Pasteurellaceae</taxon>
        <taxon>Rodentibacter</taxon>
    </lineage>
</organism>
<evidence type="ECO:0000259" key="2">
    <source>
        <dbReference type="Pfam" id="PF03235"/>
    </source>
</evidence>
<sequence length="365" mass="42231">MTVTLEQKEQAEKEILEKQREISFGLREWSIQTILDKFGNGGDPDSNCELFIPDYQRDYKWDNRIASRFIESILLTLPIPYIYIADSFNDDPDLDGRVEIIDGSQRIRAIYYFVNNQYALSELKELTKLEGFSFSDLPAGRQRRFLRESLRIMELRSDDADYKRDLFERINSGIKPLIPMEQRRGSESATSAFYTKVIEPCSKNELFRTLSPLSKSRRSNEDYAELVLRFFAYGNCLKNYGGNVRKFLDQYFNDMASIPEDALNDKEYVATFEQIINFVQEYFPFGFRKSATAKSTSRTFFESIALGSYFAIKENGGTEGLNTENISEWFNSNKYRTVVTSDAANNTSKLNARINFVKDKLLGNT</sequence>
<keyword evidence="1" id="KW-0175">Coiled coil</keyword>
<reference evidence="3 4" key="1">
    <citation type="submission" date="2016-10" db="EMBL/GenBank/DDBJ databases">
        <title>Rodentibacter gen. nov. and new species.</title>
        <authorList>
            <person name="Christensen H."/>
        </authorList>
    </citation>
    <scope>NUCLEOTIDE SEQUENCE [LARGE SCALE GENOMIC DNA]</scope>
    <source>
        <strain evidence="3 4">Ppn157</strain>
    </source>
</reference>
<protein>
    <recommendedName>
        <fullName evidence="2">GmrSD restriction endonucleases N-terminal domain-containing protein</fullName>
    </recommendedName>
</protein>
<dbReference type="Proteomes" id="UP000189549">
    <property type="component" value="Unassembled WGS sequence"/>
</dbReference>
<dbReference type="EMBL" id="MLAH01000036">
    <property type="protein sequence ID" value="OOF84627.1"/>
    <property type="molecule type" value="Genomic_DNA"/>
</dbReference>